<reference evidence="2 3" key="1">
    <citation type="submission" date="2017-08" db="EMBL/GenBank/DDBJ databases">
        <title>Multipartite genome sequences of Sinorhizobium species nodulating soybeans.</title>
        <authorList>
            <person name="Tian C.F."/>
        </authorList>
    </citation>
    <scope>NUCLEOTIDE SEQUENCE [LARGE SCALE GENOMIC DNA]</scope>
    <source>
        <strain evidence="2 3">CCBAU 05684</strain>
    </source>
</reference>
<dbReference type="EMBL" id="CP023067">
    <property type="protein sequence ID" value="ASY61822.1"/>
    <property type="molecule type" value="Genomic_DNA"/>
</dbReference>
<dbReference type="OrthoDB" id="8020285at2"/>
<sequence>MKIVIEFYRIRDADDAHAVLGRETVEATDVDEAIEIARELLRTLDMPQRPDAITITDGDGNKIHSSSLDTIENLDERPPL</sequence>
<dbReference type="Proteomes" id="UP000217211">
    <property type="component" value="Chromosome"/>
</dbReference>
<dbReference type="RefSeq" id="WP_034851976.1">
    <property type="nucleotide sequence ID" value="NZ_AJQT01000016.1"/>
</dbReference>
<dbReference type="STRING" id="716928.GCA_000261485_00768"/>
<evidence type="ECO:0000256" key="1">
    <source>
        <dbReference type="SAM" id="MobiDB-lite"/>
    </source>
</evidence>
<name>A0A249P7X6_9HYPH</name>
<dbReference type="KEGG" id="esj:SJ05684_c03550"/>
<dbReference type="AlphaFoldDB" id="A0A249P7X6"/>
<evidence type="ECO:0000313" key="3">
    <source>
        <dbReference type="Proteomes" id="UP000217211"/>
    </source>
</evidence>
<protein>
    <submittedName>
        <fullName evidence="2">Uncharacterized protein</fullName>
    </submittedName>
</protein>
<organism evidence="2 3">
    <name type="scientific">Sinorhizobium sojae CCBAU 05684</name>
    <dbReference type="NCBI Taxonomy" id="716928"/>
    <lineage>
        <taxon>Bacteria</taxon>
        <taxon>Pseudomonadati</taxon>
        <taxon>Pseudomonadota</taxon>
        <taxon>Alphaproteobacteria</taxon>
        <taxon>Hyphomicrobiales</taxon>
        <taxon>Rhizobiaceae</taxon>
        <taxon>Sinorhizobium/Ensifer group</taxon>
        <taxon>Sinorhizobium</taxon>
    </lineage>
</organism>
<feature type="region of interest" description="Disordered" evidence="1">
    <location>
        <begin position="50"/>
        <end position="80"/>
    </location>
</feature>
<proteinExistence type="predicted"/>
<keyword evidence="3" id="KW-1185">Reference proteome</keyword>
<gene>
    <name evidence="2" type="ORF">SJ05684_c03550</name>
</gene>
<dbReference type="eggNOG" id="ENOG502ZJR8">
    <property type="taxonomic scope" value="Bacteria"/>
</dbReference>
<accession>A0A249P7X6</accession>
<evidence type="ECO:0000313" key="2">
    <source>
        <dbReference type="EMBL" id="ASY61822.1"/>
    </source>
</evidence>